<evidence type="ECO:0000256" key="1">
    <source>
        <dbReference type="SAM" id="MobiDB-lite"/>
    </source>
</evidence>
<evidence type="ECO:0000313" key="4">
    <source>
        <dbReference type="Proteomes" id="UP001431221"/>
    </source>
</evidence>
<protein>
    <submittedName>
        <fullName evidence="3">Uncharacterized protein</fullName>
    </submittedName>
</protein>
<keyword evidence="2" id="KW-1133">Transmembrane helix</keyword>
<comment type="caution">
    <text evidence="3">The sequence shown here is derived from an EMBL/GenBank/DDBJ whole genome shotgun (WGS) entry which is preliminary data.</text>
</comment>
<feature type="transmembrane region" description="Helical" evidence="2">
    <location>
        <begin position="6"/>
        <end position="23"/>
    </location>
</feature>
<feature type="region of interest" description="Disordered" evidence="1">
    <location>
        <begin position="33"/>
        <end position="62"/>
    </location>
</feature>
<evidence type="ECO:0000256" key="2">
    <source>
        <dbReference type="SAM" id="Phobius"/>
    </source>
</evidence>
<accession>A0ABT0GUR9</accession>
<evidence type="ECO:0000313" key="3">
    <source>
        <dbReference type="EMBL" id="MCK7613162.1"/>
    </source>
</evidence>
<gene>
    <name evidence="3" type="ORF">M0H32_13380</name>
</gene>
<keyword evidence="2" id="KW-0812">Transmembrane</keyword>
<dbReference type="RefSeq" id="WP_248154739.1">
    <property type="nucleotide sequence ID" value="NZ_JALNMJ010000008.1"/>
</dbReference>
<dbReference type="EMBL" id="JALNMJ010000008">
    <property type="protein sequence ID" value="MCK7613162.1"/>
    <property type="molecule type" value="Genomic_DNA"/>
</dbReference>
<keyword evidence="2" id="KW-0472">Membrane</keyword>
<proteinExistence type="predicted"/>
<dbReference type="Proteomes" id="UP001431221">
    <property type="component" value="Unassembled WGS sequence"/>
</dbReference>
<organism evidence="3 4">
    <name type="scientific">Roseibium sediminicola</name>
    <dbReference type="NCBI Taxonomy" id="2933272"/>
    <lineage>
        <taxon>Bacteria</taxon>
        <taxon>Pseudomonadati</taxon>
        <taxon>Pseudomonadota</taxon>
        <taxon>Alphaproteobacteria</taxon>
        <taxon>Hyphomicrobiales</taxon>
        <taxon>Stappiaceae</taxon>
        <taxon>Roseibium</taxon>
    </lineage>
</organism>
<reference evidence="3" key="1">
    <citation type="submission" date="2022-04" db="EMBL/GenBank/DDBJ databases">
        <title>Roseibium sp. CAU 1639 isolated from mud.</title>
        <authorList>
            <person name="Kim W."/>
        </authorList>
    </citation>
    <scope>NUCLEOTIDE SEQUENCE</scope>
    <source>
        <strain evidence="3">CAU 1639</strain>
    </source>
</reference>
<keyword evidence="4" id="KW-1185">Reference proteome</keyword>
<name>A0ABT0GUR9_9HYPH</name>
<sequence length="62" mass="7002">MTALLVIIGSLFAVGCLVGFYFYRADLSEEQQRIPSDQDWEPDLGEPPTEAFTHREKRAGKT</sequence>